<dbReference type="HOGENOM" id="CLU_1816526_0_0_1"/>
<reference evidence="1 2" key="1">
    <citation type="submission" date="2014-04" db="EMBL/GenBank/DDBJ databases">
        <authorList>
            <consortium name="DOE Joint Genome Institute"/>
            <person name="Kuo A."/>
            <person name="Tarkka M."/>
            <person name="Buscot F."/>
            <person name="Kohler A."/>
            <person name="Nagy L.G."/>
            <person name="Floudas D."/>
            <person name="Copeland A."/>
            <person name="Barry K.W."/>
            <person name="Cichocki N."/>
            <person name="Veneault-Fourrey C."/>
            <person name="LaButti K."/>
            <person name="Lindquist E.A."/>
            <person name="Lipzen A."/>
            <person name="Lundell T."/>
            <person name="Morin E."/>
            <person name="Murat C."/>
            <person name="Sun H."/>
            <person name="Tunlid A."/>
            <person name="Henrissat B."/>
            <person name="Grigoriev I.V."/>
            <person name="Hibbett D.S."/>
            <person name="Martin F."/>
            <person name="Nordberg H.P."/>
            <person name="Cantor M.N."/>
            <person name="Hua S.X."/>
        </authorList>
    </citation>
    <scope>NUCLEOTIDE SEQUENCE [LARGE SCALE GENOMIC DNA]</scope>
    <source>
        <strain evidence="1 2">F 1598</strain>
    </source>
</reference>
<dbReference type="InParanoid" id="A0A0C3BN34"/>
<keyword evidence="2" id="KW-1185">Reference proteome</keyword>
<accession>A0A0C3BN34</accession>
<dbReference type="EMBL" id="KN833014">
    <property type="protein sequence ID" value="KIM78702.1"/>
    <property type="molecule type" value="Genomic_DNA"/>
</dbReference>
<reference evidence="2" key="2">
    <citation type="submission" date="2015-01" db="EMBL/GenBank/DDBJ databases">
        <title>Evolutionary Origins and Diversification of the Mycorrhizal Mutualists.</title>
        <authorList>
            <consortium name="DOE Joint Genome Institute"/>
            <consortium name="Mycorrhizal Genomics Consortium"/>
            <person name="Kohler A."/>
            <person name="Kuo A."/>
            <person name="Nagy L.G."/>
            <person name="Floudas D."/>
            <person name="Copeland A."/>
            <person name="Barry K.W."/>
            <person name="Cichocki N."/>
            <person name="Veneault-Fourrey C."/>
            <person name="LaButti K."/>
            <person name="Lindquist E.A."/>
            <person name="Lipzen A."/>
            <person name="Lundell T."/>
            <person name="Morin E."/>
            <person name="Murat C."/>
            <person name="Riley R."/>
            <person name="Ohm R."/>
            <person name="Sun H."/>
            <person name="Tunlid A."/>
            <person name="Henrissat B."/>
            <person name="Grigoriev I.V."/>
            <person name="Hibbett D.S."/>
            <person name="Martin F."/>
        </authorList>
    </citation>
    <scope>NUCLEOTIDE SEQUENCE [LARGE SCALE GENOMIC DNA]</scope>
    <source>
        <strain evidence="2">F 1598</strain>
    </source>
</reference>
<protein>
    <submittedName>
        <fullName evidence="1">Uncharacterized protein</fullName>
    </submittedName>
</protein>
<name>A0A0C3BN34_PILCF</name>
<evidence type="ECO:0000313" key="1">
    <source>
        <dbReference type="EMBL" id="KIM78702.1"/>
    </source>
</evidence>
<organism evidence="1 2">
    <name type="scientific">Piloderma croceum (strain F 1598)</name>
    <dbReference type="NCBI Taxonomy" id="765440"/>
    <lineage>
        <taxon>Eukaryota</taxon>
        <taxon>Fungi</taxon>
        <taxon>Dikarya</taxon>
        <taxon>Basidiomycota</taxon>
        <taxon>Agaricomycotina</taxon>
        <taxon>Agaricomycetes</taxon>
        <taxon>Agaricomycetidae</taxon>
        <taxon>Atheliales</taxon>
        <taxon>Atheliaceae</taxon>
        <taxon>Piloderma</taxon>
    </lineage>
</organism>
<proteinExistence type="predicted"/>
<sequence>MHVRVVKWKRIVNMSFYRVGEYNDLILGIETWFPEIPHTVMRHEMSSLNTSPSGSEPLLVQSSGKEYSLIRVGIQILLLGQANQNFYTFVNTRIWLLTMKLEHLPKLRSFSLRQFRQNAVHRLANFERHAKPSRTQLLGPGP</sequence>
<evidence type="ECO:0000313" key="2">
    <source>
        <dbReference type="Proteomes" id="UP000054166"/>
    </source>
</evidence>
<dbReference type="Proteomes" id="UP000054166">
    <property type="component" value="Unassembled WGS sequence"/>
</dbReference>
<dbReference type="AlphaFoldDB" id="A0A0C3BN34"/>
<gene>
    <name evidence="1" type="ORF">PILCRDRAFT_582509</name>
</gene>